<reference evidence="2" key="1">
    <citation type="submission" date="2010-09" db="EMBL/GenBank/DDBJ databases">
        <title>Complete sequence of chromosome1 of Burkholderia sp. CCGE1003.</title>
        <authorList>
            <consortium name="US DOE Joint Genome Institute"/>
            <person name="Lucas S."/>
            <person name="Copeland A."/>
            <person name="Lapidus A."/>
            <person name="Cheng J.-F."/>
            <person name="Bruce D."/>
            <person name="Goodwin L."/>
            <person name="Pitluck S."/>
            <person name="Daligault H."/>
            <person name="Davenport K."/>
            <person name="Detter J.C."/>
            <person name="Han C."/>
            <person name="Tapia R."/>
            <person name="Land M."/>
            <person name="Hauser L."/>
            <person name="Jeffries C."/>
            <person name="Kyrpides N."/>
            <person name="Ivanova N."/>
            <person name="Ovchinnikova G."/>
            <person name="Martinez-Romero E."/>
            <person name="Rogel M.A."/>
            <person name="Auchtung J."/>
            <person name="Tiedje J.M."/>
            <person name="Woyke T."/>
        </authorList>
    </citation>
    <scope>NUCLEOTIDE SEQUENCE</scope>
    <source>
        <strain evidence="2">CCGE1003</strain>
    </source>
</reference>
<sequence>MGTYATPDPDLDEHGPAGMFRRHTVTTEVRYLIEKNQ</sequence>
<accession>E1T3X5</accession>
<proteinExistence type="predicted"/>
<evidence type="ECO:0000256" key="1">
    <source>
        <dbReference type="SAM" id="MobiDB-lite"/>
    </source>
</evidence>
<evidence type="ECO:0000313" key="2">
    <source>
        <dbReference type="EMBL" id="ADN56023.1"/>
    </source>
</evidence>
<gene>
    <name evidence="2" type="ordered locus">BC1003_0014</name>
</gene>
<dbReference type="STRING" id="640512.BC1003_0014"/>
<organism evidence="2">
    <name type="scientific">Burkholderia sp. (strain CCGE1003)</name>
    <dbReference type="NCBI Taxonomy" id="640512"/>
    <lineage>
        <taxon>Bacteria</taxon>
        <taxon>Pseudomonadati</taxon>
        <taxon>Pseudomonadota</taxon>
        <taxon>Betaproteobacteria</taxon>
        <taxon>Burkholderiales</taxon>
        <taxon>Burkholderiaceae</taxon>
        <taxon>Burkholderia</taxon>
    </lineage>
</organism>
<protein>
    <submittedName>
        <fullName evidence="2">Uncharacterized protein</fullName>
    </submittedName>
</protein>
<dbReference type="AlphaFoldDB" id="E1T3X5"/>
<dbReference type="HOGENOM" id="CLU_3341450_0_0_4"/>
<dbReference type="EMBL" id="CP002217">
    <property type="protein sequence ID" value="ADN56023.1"/>
    <property type="molecule type" value="Genomic_DNA"/>
</dbReference>
<feature type="region of interest" description="Disordered" evidence="1">
    <location>
        <begin position="1"/>
        <end position="22"/>
    </location>
</feature>
<dbReference type="KEGG" id="bgf:BC1003_0014"/>
<name>E1T3X5_BURSG</name>